<organism evidence="1 2">
    <name type="scientific">Brachybacterium paraconglomeratum</name>
    <dbReference type="NCBI Taxonomy" id="173362"/>
    <lineage>
        <taxon>Bacteria</taxon>
        <taxon>Bacillati</taxon>
        <taxon>Actinomycetota</taxon>
        <taxon>Actinomycetes</taxon>
        <taxon>Micrococcales</taxon>
        <taxon>Dermabacteraceae</taxon>
        <taxon>Brachybacterium</taxon>
    </lineage>
</organism>
<reference evidence="1" key="1">
    <citation type="journal article" date="2021" name="PeerJ">
        <title>Extensive microbial diversity within the chicken gut microbiome revealed by metagenomics and culture.</title>
        <authorList>
            <person name="Gilroy R."/>
            <person name="Ravi A."/>
            <person name="Getino M."/>
            <person name="Pursley I."/>
            <person name="Horton D.L."/>
            <person name="Alikhan N.F."/>
            <person name="Baker D."/>
            <person name="Gharbi K."/>
            <person name="Hall N."/>
            <person name="Watson M."/>
            <person name="Adriaenssens E.M."/>
            <person name="Foster-Nyarko E."/>
            <person name="Jarju S."/>
            <person name="Secka A."/>
            <person name="Antonio M."/>
            <person name="Oren A."/>
            <person name="Chaudhuri R.R."/>
            <person name="La Ragione R."/>
            <person name="Hildebrand F."/>
            <person name="Pallen M.J."/>
        </authorList>
    </citation>
    <scope>NUCLEOTIDE SEQUENCE</scope>
    <source>
        <strain evidence="1">1647</strain>
    </source>
</reference>
<dbReference type="Proteomes" id="UP000775129">
    <property type="component" value="Unassembled WGS sequence"/>
</dbReference>
<dbReference type="EMBL" id="DYWO01000474">
    <property type="protein sequence ID" value="HJF51267.1"/>
    <property type="molecule type" value="Genomic_DNA"/>
</dbReference>
<sequence length="99" mass="10800">MSLRQLRLMVEHLPLNAPAYRAAAGHGWTDETLLSWDVSSQLRVLNAALANLFREKGAPPVQPDLLPAPGVDGGFSDGDVLDEVEQQEISANLERLWGP</sequence>
<accession>A0A921GRQ6</accession>
<protein>
    <submittedName>
        <fullName evidence="1">Uncharacterized protein</fullName>
    </submittedName>
</protein>
<name>A0A921GRQ6_9MICO</name>
<dbReference type="AlphaFoldDB" id="A0A921GRQ6"/>
<proteinExistence type="predicted"/>
<reference evidence="1" key="2">
    <citation type="submission" date="2021-09" db="EMBL/GenBank/DDBJ databases">
        <authorList>
            <person name="Gilroy R."/>
        </authorList>
    </citation>
    <scope>NUCLEOTIDE SEQUENCE</scope>
    <source>
        <strain evidence="1">1647</strain>
    </source>
</reference>
<comment type="caution">
    <text evidence="1">The sequence shown here is derived from an EMBL/GenBank/DDBJ whole genome shotgun (WGS) entry which is preliminary data.</text>
</comment>
<gene>
    <name evidence="1" type="ORF">K8W24_16005</name>
</gene>
<evidence type="ECO:0000313" key="1">
    <source>
        <dbReference type="EMBL" id="HJF51267.1"/>
    </source>
</evidence>
<evidence type="ECO:0000313" key="2">
    <source>
        <dbReference type="Proteomes" id="UP000775129"/>
    </source>
</evidence>